<organism evidence="2 3">
    <name type="scientific">Tieghemostelium lacteum</name>
    <name type="common">Slime mold</name>
    <name type="synonym">Dictyostelium lacteum</name>
    <dbReference type="NCBI Taxonomy" id="361077"/>
    <lineage>
        <taxon>Eukaryota</taxon>
        <taxon>Amoebozoa</taxon>
        <taxon>Evosea</taxon>
        <taxon>Eumycetozoa</taxon>
        <taxon>Dictyostelia</taxon>
        <taxon>Dictyosteliales</taxon>
        <taxon>Raperosteliaceae</taxon>
        <taxon>Tieghemostelium</taxon>
    </lineage>
</organism>
<gene>
    <name evidence="2" type="ORF">DLAC_09138</name>
</gene>
<keyword evidence="3" id="KW-1185">Reference proteome</keyword>
<dbReference type="EMBL" id="LODT01000037">
    <property type="protein sequence ID" value="KYQ90511.1"/>
    <property type="molecule type" value="Genomic_DNA"/>
</dbReference>
<name>A0A151Z975_TIELA</name>
<dbReference type="PANTHER" id="PTHR23146">
    <property type="entry name" value="LEO1 PROTEIN"/>
    <property type="match status" value="1"/>
</dbReference>
<feature type="compositionally biased region" description="Basic and acidic residues" evidence="1">
    <location>
        <begin position="16"/>
        <end position="25"/>
    </location>
</feature>
<dbReference type="OrthoDB" id="20844at2759"/>
<protein>
    <submittedName>
        <fullName evidence="2">RNA polymerase II complex component</fullName>
    </submittedName>
</protein>
<dbReference type="Proteomes" id="UP000076078">
    <property type="component" value="Unassembled WGS sequence"/>
</dbReference>
<dbReference type="AlphaFoldDB" id="A0A151Z975"/>
<feature type="compositionally biased region" description="Acidic residues" evidence="1">
    <location>
        <begin position="26"/>
        <end position="60"/>
    </location>
</feature>
<reference evidence="2 3" key="1">
    <citation type="submission" date="2015-12" db="EMBL/GenBank/DDBJ databases">
        <title>Dictyostelia acquired genes for synthesis and detection of signals that induce cell-type specialization by lateral gene transfer from prokaryotes.</title>
        <authorList>
            <person name="Gloeckner G."/>
            <person name="Schaap P."/>
        </authorList>
    </citation>
    <scope>NUCLEOTIDE SEQUENCE [LARGE SCALE GENOMIC DNA]</scope>
    <source>
        <strain evidence="2 3">TK</strain>
    </source>
</reference>
<feature type="compositionally biased region" description="Basic and acidic residues" evidence="1">
    <location>
        <begin position="269"/>
        <end position="278"/>
    </location>
</feature>
<feature type="region of interest" description="Disordered" evidence="1">
    <location>
        <begin position="16"/>
        <end position="120"/>
    </location>
</feature>
<dbReference type="GO" id="GO:0006368">
    <property type="term" value="P:transcription elongation by RNA polymerase II"/>
    <property type="evidence" value="ECO:0007669"/>
    <property type="project" value="InterPro"/>
</dbReference>
<accession>A0A151Z975</accession>
<dbReference type="InterPro" id="IPR007149">
    <property type="entry name" value="Leo1"/>
</dbReference>
<sequence length="489" mass="56402">MSTVFNEDEERALLDGDVIEGKELMVIEENDDTNENNNEDVDDNVDQIDDENGGEEETYSDMERRKKRAQRKKEKREKRAKRKEKKRQQQTEEEEIPQQVNENIDEELNSEDDEVEEEVKELIKPPLNLVHVNAKTIPQNSHIMKLKLLNILGIQPKPFDPSTYDDDESEDIVQDRKSFNLESVIRWKWGLDSNGRPIKESNTRLVQWSDGSCHLFIGSESLELKEHELNTEQFYVYSSHDGFIECEGKVNSRVTIRPTNIRSKVHQRLSKDIQDKTKKVGKIKSVQAGDPETERLRKTLTDELAKKSRRSSSANSINSYLEGDDNDSPSRFKSTGRSARQSTKSTSTASRKKSQSTSPGKRKSYDDYDDDDDYSDSDDSDYDDDEEDEDNDFIVDDDEEVYDDEEEENDEFINSNPKGSSSKKRDRENPSALMDIKKSQQQQKDSPNTKSSSNNTKPSQTIVEEDDDELTRKQVKKHKKIVETGSDDE</sequence>
<feature type="compositionally biased region" description="Acidic residues" evidence="1">
    <location>
        <begin position="103"/>
        <end position="119"/>
    </location>
</feature>
<dbReference type="Pfam" id="PF04004">
    <property type="entry name" value="Leo1"/>
    <property type="match status" value="1"/>
</dbReference>
<feature type="compositionally biased region" description="Basic residues" evidence="1">
    <location>
        <begin position="65"/>
        <end position="88"/>
    </location>
</feature>
<feature type="region of interest" description="Disordered" evidence="1">
    <location>
        <begin position="265"/>
        <end position="489"/>
    </location>
</feature>
<dbReference type="GO" id="GO:0032968">
    <property type="term" value="P:positive regulation of transcription elongation by RNA polymerase II"/>
    <property type="evidence" value="ECO:0007669"/>
    <property type="project" value="TreeGrafter"/>
</dbReference>
<proteinExistence type="predicted"/>
<dbReference type="OMA" id="VMVDVMI"/>
<feature type="compositionally biased region" description="Basic and acidic residues" evidence="1">
    <location>
        <begin position="292"/>
        <end position="306"/>
    </location>
</feature>
<dbReference type="GO" id="GO:0016593">
    <property type="term" value="C:Cdc73/Paf1 complex"/>
    <property type="evidence" value="ECO:0007669"/>
    <property type="project" value="InterPro"/>
</dbReference>
<dbReference type="PANTHER" id="PTHR23146:SF0">
    <property type="entry name" value="RNA POLYMERASE-ASSOCIATED PROTEIN LEO1"/>
    <property type="match status" value="1"/>
</dbReference>
<dbReference type="InParanoid" id="A0A151Z975"/>
<evidence type="ECO:0000313" key="2">
    <source>
        <dbReference type="EMBL" id="KYQ90511.1"/>
    </source>
</evidence>
<evidence type="ECO:0000313" key="3">
    <source>
        <dbReference type="Proteomes" id="UP000076078"/>
    </source>
</evidence>
<comment type="caution">
    <text evidence="2">The sequence shown here is derived from an EMBL/GenBank/DDBJ whole genome shotgun (WGS) entry which is preliminary data.</text>
</comment>
<feature type="compositionally biased region" description="Acidic residues" evidence="1">
    <location>
        <begin position="367"/>
        <end position="411"/>
    </location>
</feature>
<feature type="compositionally biased region" description="Low complexity" evidence="1">
    <location>
        <begin position="337"/>
        <end position="349"/>
    </location>
</feature>
<dbReference type="GO" id="GO:1990269">
    <property type="term" value="F:RNA polymerase II C-terminal domain phosphoserine binding"/>
    <property type="evidence" value="ECO:0007669"/>
    <property type="project" value="TreeGrafter"/>
</dbReference>
<evidence type="ECO:0000256" key="1">
    <source>
        <dbReference type="SAM" id="MobiDB-lite"/>
    </source>
</evidence>
<feature type="compositionally biased region" description="Low complexity" evidence="1">
    <location>
        <begin position="439"/>
        <end position="459"/>
    </location>
</feature>
<dbReference type="STRING" id="361077.A0A151Z975"/>